<evidence type="ECO:0000313" key="3">
    <source>
        <dbReference type="Proteomes" id="UP001139103"/>
    </source>
</evidence>
<dbReference type="PANTHER" id="PTHR38482">
    <property type="entry name" value="DMT FAMILY PROTEIN"/>
    <property type="match status" value="1"/>
</dbReference>
<dbReference type="EMBL" id="JAJKFT010000010">
    <property type="protein sequence ID" value="MCC9631055.1"/>
    <property type="molecule type" value="Genomic_DNA"/>
</dbReference>
<reference evidence="2" key="1">
    <citation type="submission" date="2021-11" db="EMBL/GenBank/DDBJ databases">
        <title>Genome sequence.</title>
        <authorList>
            <person name="Sun Q."/>
        </authorList>
    </citation>
    <scope>NUCLEOTIDE SEQUENCE</scope>
    <source>
        <strain evidence="2">JC732</strain>
    </source>
</reference>
<keyword evidence="1" id="KW-0812">Transmembrane</keyword>
<protein>
    <submittedName>
        <fullName evidence="2">DMT family protein</fullName>
    </submittedName>
</protein>
<keyword evidence="1" id="KW-0472">Membrane</keyword>
<evidence type="ECO:0000256" key="1">
    <source>
        <dbReference type="SAM" id="Phobius"/>
    </source>
</evidence>
<comment type="caution">
    <text evidence="2">The sequence shown here is derived from an EMBL/GenBank/DDBJ whole genome shotgun (WGS) entry which is preliminary data.</text>
</comment>
<accession>A0A9X1MRH7</accession>
<feature type="transmembrane region" description="Helical" evidence="1">
    <location>
        <begin position="89"/>
        <end position="108"/>
    </location>
</feature>
<feature type="transmembrane region" description="Helical" evidence="1">
    <location>
        <begin position="65"/>
        <end position="83"/>
    </location>
</feature>
<dbReference type="AlphaFoldDB" id="A0A9X1MRH7"/>
<sequence>MATIILLILSNIFMTFAWYGHLKFKSSALWVVILASWGIAFFEYCLQVPANRWGHERFSAAQLKIMQEVITLVVFCVFAVTFLREPLKWNYVVGFVMILLAVVFVFGFDRPTKGAPDDLPSVGQMEEDPPAEG</sequence>
<keyword evidence="3" id="KW-1185">Reference proteome</keyword>
<feature type="transmembrane region" description="Helical" evidence="1">
    <location>
        <begin position="27"/>
        <end position="45"/>
    </location>
</feature>
<dbReference type="RefSeq" id="WP_230222697.1">
    <property type="nucleotide sequence ID" value="NZ_JAJKFT010000010.1"/>
</dbReference>
<dbReference type="PANTHER" id="PTHR38482:SF1">
    <property type="entry name" value="DMT FAMILY PROTEIN"/>
    <property type="match status" value="1"/>
</dbReference>
<gene>
    <name evidence="2" type="ORF">LOC68_21905</name>
</gene>
<name>A0A9X1MRH7_9BACT</name>
<keyword evidence="1" id="KW-1133">Transmembrane helix</keyword>
<dbReference type="InterPro" id="IPR007437">
    <property type="entry name" value="DUF486"/>
</dbReference>
<evidence type="ECO:0000313" key="2">
    <source>
        <dbReference type="EMBL" id="MCC9631055.1"/>
    </source>
</evidence>
<dbReference type="SUPFAM" id="SSF103481">
    <property type="entry name" value="Multidrug resistance efflux transporter EmrE"/>
    <property type="match status" value="1"/>
</dbReference>
<dbReference type="InterPro" id="IPR037185">
    <property type="entry name" value="EmrE-like"/>
</dbReference>
<proteinExistence type="predicted"/>
<dbReference type="Pfam" id="PF04342">
    <property type="entry name" value="DMT_6"/>
    <property type="match status" value="1"/>
</dbReference>
<dbReference type="Proteomes" id="UP001139103">
    <property type="component" value="Unassembled WGS sequence"/>
</dbReference>
<organism evidence="2 3">
    <name type="scientific">Blastopirellula sediminis</name>
    <dbReference type="NCBI Taxonomy" id="2894196"/>
    <lineage>
        <taxon>Bacteria</taxon>
        <taxon>Pseudomonadati</taxon>
        <taxon>Planctomycetota</taxon>
        <taxon>Planctomycetia</taxon>
        <taxon>Pirellulales</taxon>
        <taxon>Pirellulaceae</taxon>
        <taxon>Blastopirellula</taxon>
    </lineage>
</organism>